<feature type="transmembrane region" description="Helical" evidence="1">
    <location>
        <begin position="115"/>
        <end position="131"/>
    </location>
</feature>
<dbReference type="Proteomes" id="UP000199019">
    <property type="component" value="Unassembled WGS sequence"/>
</dbReference>
<name>A0A1H9UV86_9MICO</name>
<keyword evidence="1" id="KW-1133">Transmembrane helix</keyword>
<keyword evidence="1" id="KW-0812">Transmembrane</keyword>
<keyword evidence="3" id="KW-1185">Reference proteome</keyword>
<dbReference type="EMBL" id="FOHB01000003">
    <property type="protein sequence ID" value="SES13261.1"/>
    <property type="molecule type" value="Genomic_DNA"/>
</dbReference>
<feature type="transmembrane region" description="Helical" evidence="1">
    <location>
        <begin position="85"/>
        <end position="103"/>
    </location>
</feature>
<evidence type="ECO:0000256" key="1">
    <source>
        <dbReference type="SAM" id="Phobius"/>
    </source>
</evidence>
<protein>
    <submittedName>
        <fullName evidence="2">Uncharacterized protein</fullName>
    </submittedName>
</protein>
<keyword evidence="1" id="KW-0472">Membrane</keyword>
<proteinExistence type="predicted"/>
<accession>A0A1H9UV86</accession>
<evidence type="ECO:0000313" key="3">
    <source>
        <dbReference type="Proteomes" id="UP000199019"/>
    </source>
</evidence>
<dbReference type="RefSeq" id="WP_091757924.1">
    <property type="nucleotide sequence ID" value="NZ_FOHB01000003.1"/>
</dbReference>
<sequence length="163" mass="16229">MSEARRAGPLAALSVLGAGAGWGALTGAAAGALVVFLGADEPGAADVPGAVALGLLFGAPTGALLGLGLSLLPAGVAAFAPSPRWARWAAVVAYAPVAVLMVAAQFNDGVQGQEPYAAVFVTAALFGLWRCRRSAAVAVERVARHRAAPRVTPPGVPLEEPSL</sequence>
<gene>
    <name evidence="2" type="ORF">SAMN05216199_2123</name>
</gene>
<evidence type="ECO:0000313" key="2">
    <source>
        <dbReference type="EMBL" id="SES13261.1"/>
    </source>
</evidence>
<feature type="transmembrane region" description="Helical" evidence="1">
    <location>
        <begin position="51"/>
        <end position="73"/>
    </location>
</feature>
<dbReference type="STRING" id="587636.SAMN05216199_2123"/>
<organism evidence="2 3">
    <name type="scientific">Pedococcus cremeus</name>
    <dbReference type="NCBI Taxonomy" id="587636"/>
    <lineage>
        <taxon>Bacteria</taxon>
        <taxon>Bacillati</taxon>
        <taxon>Actinomycetota</taxon>
        <taxon>Actinomycetes</taxon>
        <taxon>Micrococcales</taxon>
        <taxon>Intrasporangiaceae</taxon>
        <taxon>Pedococcus</taxon>
    </lineage>
</organism>
<feature type="transmembrane region" description="Helical" evidence="1">
    <location>
        <begin position="12"/>
        <end position="39"/>
    </location>
</feature>
<dbReference type="AlphaFoldDB" id="A0A1H9UV86"/>
<reference evidence="3" key="1">
    <citation type="submission" date="2016-10" db="EMBL/GenBank/DDBJ databases">
        <authorList>
            <person name="Varghese N."/>
            <person name="Submissions S."/>
        </authorList>
    </citation>
    <scope>NUCLEOTIDE SEQUENCE [LARGE SCALE GENOMIC DNA]</scope>
    <source>
        <strain evidence="3">CGMCC 1.6963</strain>
    </source>
</reference>